<keyword evidence="8" id="KW-1185">Reference proteome</keyword>
<dbReference type="PANTHER" id="PTHR46214">
    <property type="entry name" value="ZINC FINGER, RING-CH-TYPE"/>
    <property type="match status" value="1"/>
</dbReference>
<keyword evidence="3" id="KW-0862">Zinc</keyword>
<evidence type="ECO:0000256" key="5">
    <source>
        <dbReference type="SAM" id="Phobius"/>
    </source>
</evidence>
<accession>A0ABC8RT02</accession>
<comment type="caution">
    <text evidence="7">The sequence shown here is derived from an EMBL/GenBank/DDBJ whole genome shotgun (WGS) entry which is preliminary data.</text>
</comment>
<dbReference type="SMART" id="SM00744">
    <property type="entry name" value="RINGv"/>
    <property type="match status" value="1"/>
</dbReference>
<dbReference type="PANTHER" id="PTHR46214:SF8">
    <property type="entry name" value="RING_FYVE_PHD ZINC FINGER SUPERFAMILY PROTEIN"/>
    <property type="match status" value="1"/>
</dbReference>
<dbReference type="Pfam" id="PF12906">
    <property type="entry name" value="RINGv"/>
    <property type="match status" value="1"/>
</dbReference>
<sequence length="220" mass="24095">MDQERIDQGGSIESSSNLDVRGGGVPATVIKSDLEDETPASVSGENGNPNTKSRNVLLDEMKVNYQKNDKNSWVIDVKSEKTGENLNLDGERVCRICHLSPDQSPDNNNNDNEKAMDLIELGCGCKDELGIAHSHCAEAWFKVKGNRLCEICGVTAKNVIGVGDDRFMAEWNERRSSSNGTTSSERRCGCWQGQPLWNFLMACLALHLVGAALLVSNLPR</sequence>
<organism evidence="7 8">
    <name type="scientific">Ilex paraguariensis</name>
    <name type="common">yerba mate</name>
    <dbReference type="NCBI Taxonomy" id="185542"/>
    <lineage>
        <taxon>Eukaryota</taxon>
        <taxon>Viridiplantae</taxon>
        <taxon>Streptophyta</taxon>
        <taxon>Embryophyta</taxon>
        <taxon>Tracheophyta</taxon>
        <taxon>Spermatophyta</taxon>
        <taxon>Magnoliopsida</taxon>
        <taxon>eudicotyledons</taxon>
        <taxon>Gunneridae</taxon>
        <taxon>Pentapetalae</taxon>
        <taxon>asterids</taxon>
        <taxon>campanulids</taxon>
        <taxon>Aquifoliales</taxon>
        <taxon>Aquifoliaceae</taxon>
        <taxon>Ilex</taxon>
    </lineage>
</organism>
<dbReference type="InterPro" id="IPR011016">
    <property type="entry name" value="Znf_RING-CH"/>
</dbReference>
<evidence type="ECO:0000256" key="3">
    <source>
        <dbReference type="ARBA" id="ARBA00022833"/>
    </source>
</evidence>
<dbReference type="EMBL" id="CAUOFW020001725">
    <property type="protein sequence ID" value="CAK9148115.1"/>
    <property type="molecule type" value="Genomic_DNA"/>
</dbReference>
<evidence type="ECO:0000256" key="4">
    <source>
        <dbReference type="SAM" id="MobiDB-lite"/>
    </source>
</evidence>
<dbReference type="Proteomes" id="UP001642360">
    <property type="component" value="Unassembled WGS sequence"/>
</dbReference>
<evidence type="ECO:0000256" key="2">
    <source>
        <dbReference type="ARBA" id="ARBA00022771"/>
    </source>
</evidence>
<keyword evidence="1" id="KW-0479">Metal-binding</keyword>
<keyword evidence="5" id="KW-0812">Transmembrane</keyword>
<dbReference type="AlphaFoldDB" id="A0ABC8RT02"/>
<dbReference type="GO" id="GO:0008270">
    <property type="term" value="F:zinc ion binding"/>
    <property type="evidence" value="ECO:0007669"/>
    <property type="project" value="UniProtKB-KW"/>
</dbReference>
<feature type="region of interest" description="Disordered" evidence="4">
    <location>
        <begin position="1"/>
        <end position="53"/>
    </location>
</feature>
<protein>
    <recommendedName>
        <fullName evidence="6">RING-CH-type domain-containing protein</fullName>
    </recommendedName>
</protein>
<feature type="transmembrane region" description="Helical" evidence="5">
    <location>
        <begin position="196"/>
        <end position="215"/>
    </location>
</feature>
<dbReference type="PROSITE" id="PS51292">
    <property type="entry name" value="ZF_RING_CH"/>
    <property type="match status" value="1"/>
</dbReference>
<dbReference type="InterPro" id="IPR013083">
    <property type="entry name" value="Znf_RING/FYVE/PHD"/>
</dbReference>
<keyword evidence="5" id="KW-0472">Membrane</keyword>
<dbReference type="Gene3D" id="3.30.40.10">
    <property type="entry name" value="Zinc/RING finger domain, C3HC4 (zinc finger)"/>
    <property type="match status" value="1"/>
</dbReference>
<keyword evidence="2" id="KW-0863">Zinc-finger</keyword>
<evidence type="ECO:0000313" key="8">
    <source>
        <dbReference type="Proteomes" id="UP001642360"/>
    </source>
</evidence>
<feature type="domain" description="RING-CH-type" evidence="6">
    <location>
        <begin position="86"/>
        <end position="159"/>
    </location>
</feature>
<name>A0ABC8RT02_9AQUA</name>
<proteinExistence type="predicted"/>
<evidence type="ECO:0000259" key="6">
    <source>
        <dbReference type="PROSITE" id="PS51292"/>
    </source>
</evidence>
<evidence type="ECO:0000313" key="7">
    <source>
        <dbReference type="EMBL" id="CAK9148115.1"/>
    </source>
</evidence>
<reference evidence="7 8" key="1">
    <citation type="submission" date="2024-02" db="EMBL/GenBank/DDBJ databases">
        <authorList>
            <person name="Vignale AGUSTIN F."/>
            <person name="Sosa J E."/>
            <person name="Modenutti C."/>
        </authorList>
    </citation>
    <scope>NUCLEOTIDE SEQUENCE [LARGE SCALE GENOMIC DNA]</scope>
</reference>
<keyword evidence="5" id="KW-1133">Transmembrane helix</keyword>
<feature type="compositionally biased region" description="Polar residues" evidence="4">
    <location>
        <begin position="40"/>
        <end position="53"/>
    </location>
</feature>
<dbReference type="SUPFAM" id="SSF57850">
    <property type="entry name" value="RING/U-box"/>
    <property type="match status" value="1"/>
</dbReference>
<evidence type="ECO:0000256" key="1">
    <source>
        <dbReference type="ARBA" id="ARBA00022723"/>
    </source>
</evidence>
<gene>
    <name evidence="7" type="ORF">ILEXP_LOCUS16043</name>
</gene>